<accession>A0A1G7A7R6</accession>
<sequence length="35" mass="3948">MANDLCEDTLHDPVRIFYGGDKVRGQPSAYPLRRG</sequence>
<evidence type="ECO:0000313" key="2">
    <source>
        <dbReference type="Proteomes" id="UP000198908"/>
    </source>
</evidence>
<keyword evidence="2" id="KW-1185">Reference proteome</keyword>
<dbReference type="STRING" id="416944.SAMN05421548_13315"/>
<proteinExistence type="predicted"/>
<gene>
    <name evidence="1" type="ORF">SAMN05421548_13315</name>
</gene>
<dbReference type="Proteomes" id="UP000198908">
    <property type="component" value="Unassembled WGS sequence"/>
</dbReference>
<organism evidence="1 2">
    <name type="scientific">Paraburkholderia lycopersici</name>
    <dbReference type="NCBI Taxonomy" id="416944"/>
    <lineage>
        <taxon>Bacteria</taxon>
        <taxon>Pseudomonadati</taxon>
        <taxon>Pseudomonadota</taxon>
        <taxon>Betaproteobacteria</taxon>
        <taxon>Burkholderiales</taxon>
        <taxon>Burkholderiaceae</taxon>
        <taxon>Paraburkholderia</taxon>
    </lineage>
</organism>
<dbReference type="EMBL" id="FMYQ01000033">
    <property type="protein sequence ID" value="SDE10852.1"/>
    <property type="molecule type" value="Genomic_DNA"/>
</dbReference>
<evidence type="ECO:0000313" key="1">
    <source>
        <dbReference type="EMBL" id="SDE10852.1"/>
    </source>
</evidence>
<protein>
    <submittedName>
        <fullName evidence="1">Uncharacterized protein</fullName>
    </submittedName>
</protein>
<reference evidence="2" key="1">
    <citation type="submission" date="2016-09" db="EMBL/GenBank/DDBJ databases">
        <authorList>
            <person name="Varghese N."/>
            <person name="Submissions S."/>
        </authorList>
    </citation>
    <scope>NUCLEOTIDE SEQUENCE [LARGE SCALE GENOMIC DNA]</scope>
    <source>
        <strain evidence="2">TNe-862</strain>
    </source>
</reference>
<dbReference type="AlphaFoldDB" id="A0A1G7A7R6"/>
<name>A0A1G7A7R6_9BURK</name>